<keyword evidence="2" id="KW-1185">Reference proteome</keyword>
<dbReference type="RefSeq" id="WP_128635851.1">
    <property type="nucleotide sequence ID" value="NZ_RRCN01000002.1"/>
</dbReference>
<gene>
    <name evidence="1" type="ORF">EHV15_34810</name>
</gene>
<reference evidence="1 2" key="1">
    <citation type="submission" date="2018-11" db="EMBL/GenBank/DDBJ databases">
        <title>Genome sequencing of Paenibacillus sp. KCOM 3021 (= ChDC PVNT-B20).</title>
        <authorList>
            <person name="Kook J.-K."/>
            <person name="Park S.-N."/>
            <person name="Lim Y.K."/>
        </authorList>
    </citation>
    <scope>NUCLEOTIDE SEQUENCE [LARGE SCALE GENOMIC DNA]</scope>
    <source>
        <strain evidence="1 2">KCOM 3021</strain>
    </source>
</reference>
<organism evidence="1 2">
    <name type="scientific">Paenibacillus oralis</name>
    <dbReference type="NCBI Taxonomy" id="2490856"/>
    <lineage>
        <taxon>Bacteria</taxon>
        <taxon>Bacillati</taxon>
        <taxon>Bacillota</taxon>
        <taxon>Bacilli</taxon>
        <taxon>Bacillales</taxon>
        <taxon>Paenibacillaceae</taxon>
        <taxon>Paenibacillus</taxon>
    </lineage>
</organism>
<evidence type="ECO:0000313" key="1">
    <source>
        <dbReference type="EMBL" id="RRJ54766.1"/>
    </source>
</evidence>
<dbReference type="Proteomes" id="UP000267017">
    <property type="component" value="Unassembled WGS sequence"/>
</dbReference>
<sequence>MSQSYRFKFGNLKGEIKPAENNDNPGELMIVGMPLVSNIHMSTAGAKEVDCPLCGKRCWASPHLPEAVKMFAGRVIAACTECSLRANLNKGVIPKRLHEAGLHPDDLLQPILKELDG</sequence>
<dbReference type="AlphaFoldDB" id="A0A3P3T9Q2"/>
<accession>A0A3P3T9Q2</accession>
<comment type="caution">
    <text evidence="1">The sequence shown here is derived from an EMBL/GenBank/DDBJ whole genome shotgun (WGS) entry which is preliminary data.</text>
</comment>
<proteinExistence type="predicted"/>
<dbReference type="OrthoDB" id="1956810at2"/>
<protein>
    <submittedName>
        <fullName evidence="1">Uncharacterized protein</fullName>
    </submittedName>
</protein>
<name>A0A3P3T9Q2_9BACL</name>
<dbReference type="EMBL" id="RRCN01000002">
    <property type="protein sequence ID" value="RRJ54766.1"/>
    <property type="molecule type" value="Genomic_DNA"/>
</dbReference>
<evidence type="ECO:0000313" key="2">
    <source>
        <dbReference type="Proteomes" id="UP000267017"/>
    </source>
</evidence>